<keyword evidence="12" id="KW-1185">Reference proteome</keyword>
<sequence>MRVEADHFNQMPSKRMMIIAGEASGDMHGAKLAQSLKQLGGDLFLFGIGGNAMRAEGVDLLVDARDLAVVGITEVLGKLPTIRRALGIVRKALVRIRPQLLILIDFPDFNFRVAAMAKRIGIPVLYYISPQIWAWRQGRVKTIKRLVDHMAVILPFEAPFYRKHDVPVTFVGHPLLDRIQPKSTVDSKSSMAKAPTIGLLPGSRGKEVSTLLPAMLQAAGIIRKTFPSARFMVSCADSIDADRVFGLVREQPMLADVDIVNGPVSEMFQKSHLLVAASGTVTLEAALHGIPLVIVYKVSPLSYWLGKRLIKIKHIGIVNLIIQKGLLPELIQGDASPHKIAATVVGLLKDQRQFNQIRSELLRVKNLLGGAGASNRVARLAFDLIRAKSSNDE</sequence>
<dbReference type="InterPro" id="IPR003835">
    <property type="entry name" value="Glyco_trans_19"/>
</dbReference>
<proteinExistence type="inferred from homology"/>
<reference evidence="11 12" key="1">
    <citation type="submission" date="2019-11" db="EMBL/GenBank/DDBJ databases">
        <title>Comparative genomics of hydrocarbon-degrading Desulfosarcina strains.</title>
        <authorList>
            <person name="Watanabe M."/>
            <person name="Kojima H."/>
            <person name="Fukui M."/>
        </authorList>
    </citation>
    <scope>NUCLEOTIDE SEQUENCE [LARGE SCALE GENOMIC DNA]</scope>
    <source>
        <strain evidence="12">oXyS1</strain>
    </source>
</reference>
<evidence type="ECO:0000256" key="1">
    <source>
        <dbReference type="ARBA" id="ARBA00002056"/>
    </source>
</evidence>
<evidence type="ECO:0000256" key="3">
    <source>
        <dbReference type="ARBA" id="ARBA00020902"/>
    </source>
</evidence>
<protein>
    <recommendedName>
        <fullName evidence="3 10">Lipid-A-disaccharide synthase</fullName>
        <ecNumber evidence="2 10">2.4.1.182</ecNumber>
    </recommendedName>
</protein>
<dbReference type="Proteomes" id="UP000422108">
    <property type="component" value="Chromosome"/>
</dbReference>
<comment type="similarity">
    <text evidence="10">Belongs to the LpxB family.</text>
</comment>
<evidence type="ECO:0000313" key="11">
    <source>
        <dbReference type="EMBL" id="BBO88642.1"/>
    </source>
</evidence>
<evidence type="ECO:0000256" key="10">
    <source>
        <dbReference type="HAMAP-Rule" id="MF_00392"/>
    </source>
</evidence>
<dbReference type="PANTHER" id="PTHR30372:SF4">
    <property type="entry name" value="LIPID-A-DISACCHARIDE SYNTHASE, MITOCHONDRIAL-RELATED"/>
    <property type="match status" value="1"/>
</dbReference>
<comment type="function">
    <text evidence="1 10">Condensation of UDP-2,3-diacylglucosamine and 2,3-diacylglucosamine-1-phosphate to form lipid A disaccharide, a precursor of lipid A, a phosphorylated glycolipid that anchors the lipopolysaccharide to the outer membrane of the cell.</text>
</comment>
<accession>A0A5K8A7P0</accession>
<evidence type="ECO:0000256" key="7">
    <source>
        <dbReference type="ARBA" id="ARBA00022679"/>
    </source>
</evidence>
<dbReference type="PANTHER" id="PTHR30372">
    <property type="entry name" value="LIPID-A-DISACCHARIDE SYNTHASE"/>
    <property type="match status" value="1"/>
</dbReference>
<evidence type="ECO:0000313" key="12">
    <source>
        <dbReference type="Proteomes" id="UP000422108"/>
    </source>
</evidence>
<keyword evidence="5 10" id="KW-0441">Lipid A biosynthesis</keyword>
<keyword evidence="7 10" id="KW-0808">Transferase</keyword>
<dbReference type="GO" id="GO:0008915">
    <property type="term" value="F:lipid-A-disaccharide synthase activity"/>
    <property type="evidence" value="ECO:0007669"/>
    <property type="project" value="UniProtKB-UniRule"/>
</dbReference>
<keyword evidence="8 10" id="KW-0443">Lipid metabolism</keyword>
<dbReference type="EC" id="2.4.1.182" evidence="2 10"/>
<keyword evidence="4 10" id="KW-0444">Lipid biosynthesis</keyword>
<dbReference type="Pfam" id="PF02684">
    <property type="entry name" value="LpxB"/>
    <property type="match status" value="1"/>
</dbReference>
<dbReference type="HAMAP" id="MF_00392">
    <property type="entry name" value="LpxB"/>
    <property type="match status" value="1"/>
</dbReference>
<name>A0A5K8A7P0_9BACT</name>
<keyword evidence="6 10" id="KW-0328">Glycosyltransferase</keyword>
<organism evidence="11 12">
    <name type="scientific">Desulfosarcina ovata subsp. ovata</name>
    <dbReference type="NCBI Taxonomy" id="2752305"/>
    <lineage>
        <taxon>Bacteria</taxon>
        <taxon>Pseudomonadati</taxon>
        <taxon>Thermodesulfobacteriota</taxon>
        <taxon>Desulfobacteria</taxon>
        <taxon>Desulfobacterales</taxon>
        <taxon>Desulfosarcinaceae</taxon>
        <taxon>Desulfosarcina</taxon>
    </lineage>
</organism>
<comment type="catalytic activity">
    <reaction evidence="9 10">
        <text>a lipid X + a UDP-2-N,3-O-bis[(3R)-3-hydroxyacyl]-alpha-D-glucosamine = a lipid A disaccharide + UDP + H(+)</text>
        <dbReference type="Rhea" id="RHEA:67828"/>
        <dbReference type="ChEBI" id="CHEBI:15378"/>
        <dbReference type="ChEBI" id="CHEBI:58223"/>
        <dbReference type="ChEBI" id="CHEBI:137748"/>
        <dbReference type="ChEBI" id="CHEBI:176338"/>
        <dbReference type="ChEBI" id="CHEBI:176343"/>
        <dbReference type="EC" id="2.4.1.182"/>
    </reaction>
</comment>
<evidence type="ECO:0000256" key="4">
    <source>
        <dbReference type="ARBA" id="ARBA00022516"/>
    </source>
</evidence>
<dbReference type="GO" id="GO:0009245">
    <property type="term" value="P:lipid A biosynthetic process"/>
    <property type="evidence" value="ECO:0007669"/>
    <property type="project" value="UniProtKB-UniRule"/>
</dbReference>
<evidence type="ECO:0000256" key="8">
    <source>
        <dbReference type="ARBA" id="ARBA00023098"/>
    </source>
</evidence>
<gene>
    <name evidence="10 11" type="primary">lpxB</name>
    <name evidence="11" type="ORF">DSCOOX_18220</name>
</gene>
<dbReference type="EMBL" id="AP021879">
    <property type="protein sequence ID" value="BBO88642.1"/>
    <property type="molecule type" value="Genomic_DNA"/>
</dbReference>
<dbReference type="GO" id="GO:0016020">
    <property type="term" value="C:membrane"/>
    <property type="evidence" value="ECO:0007669"/>
    <property type="project" value="GOC"/>
</dbReference>
<evidence type="ECO:0000256" key="5">
    <source>
        <dbReference type="ARBA" id="ARBA00022556"/>
    </source>
</evidence>
<dbReference type="UniPathway" id="UPA00973"/>
<evidence type="ECO:0000256" key="6">
    <source>
        <dbReference type="ARBA" id="ARBA00022676"/>
    </source>
</evidence>
<dbReference type="NCBIfam" id="TIGR00215">
    <property type="entry name" value="lpxB"/>
    <property type="match status" value="1"/>
</dbReference>
<dbReference type="SUPFAM" id="SSF53756">
    <property type="entry name" value="UDP-Glycosyltransferase/glycogen phosphorylase"/>
    <property type="match status" value="1"/>
</dbReference>
<dbReference type="GO" id="GO:0005543">
    <property type="term" value="F:phospholipid binding"/>
    <property type="evidence" value="ECO:0007669"/>
    <property type="project" value="TreeGrafter"/>
</dbReference>
<evidence type="ECO:0000256" key="2">
    <source>
        <dbReference type="ARBA" id="ARBA00012687"/>
    </source>
</evidence>
<comment type="pathway">
    <text evidence="10">Bacterial outer membrane biogenesis; LPS lipid A biosynthesis.</text>
</comment>
<evidence type="ECO:0000256" key="9">
    <source>
        <dbReference type="ARBA" id="ARBA00048975"/>
    </source>
</evidence>
<dbReference type="AlphaFoldDB" id="A0A5K8A7P0"/>